<dbReference type="InterPro" id="IPR047865">
    <property type="entry name" value="Ribosomal_uL10_bac_type"/>
</dbReference>
<dbReference type="Proteomes" id="UP000198341">
    <property type="component" value="Chromosome 14"/>
</dbReference>
<evidence type="ECO:0000313" key="4">
    <source>
        <dbReference type="EMBL" id="CCO19765.1"/>
    </source>
</evidence>
<evidence type="ECO:0008006" key="6">
    <source>
        <dbReference type="Google" id="ProtNLM"/>
    </source>
</evidence>
<organism evidence="4 5">
    <name type="scientific">Bathycoccus prasinos</name>
    <dbReference type="NCBI Taxonomy" id="41875"/>
    <lineage>
        <taxon>Eukaryota</taxon>
        <taxon>Viridiplantae</taxon>
        <taxon>Chlorophyta</taxon>
        <taxon>Mamiellophyceae</taxon>
        <taxon>Mamiellales</taxon>
        <taxon>Bathycoccaceae</taxon>
        <taxon>Bathycoccus</taxon>
    </lineage>
</organism>
<keyword evidence="3" id="KW-0687">Ribonucleoprotein</keyword>
<dbReference type="GO" id="GO:1990904">
    <property type="term" value="C:ribonucleoprotein complex"/>
    <property type="evidence" value="ECO:0007669"/>
    <property type="project" value="UniProtKB-KW"/>
</dbReference>
<dbReference type="SUPFAM" id="SSF160369">
    <property type="entry name" value="Ribosomal protein L10-like"/>
    <property type="match status" value="1"/>
</dbReference>
<dbReference type="InterPro" id="IPR043141">
    <property type="entry name" value="Ribosomal_uL10-like_sf"/>
</dbReference>
<evidence type="ECO:0000256" key="3">
    <source>
        <dbReference type="ARBA" id="ARBA00023274"/>
    </source>
</evidence>
<keyword evidence="5" id="KW-1185">Reference proteome</keyword>
<dbReference type="PANTHER" id="PTHR11560">
    <property type="entry name" value="39S RIBOSOMAL PROTEIN L10, MITOCHONDRIAL"/>
    <property type="match status" value="1"/>
</dbReference>
<keyword evidence="2" id="KW-0689">Ribosomal protein</keyword>
<dbReference type="EMBL" id="FO082265">
    <property type="protein sequence ID" value="CCO19765.1"/>
    <property type="molecule type" value="Genomic_DNA"/>
</dbReference>
<sequence length="220" mass="24362">MTPIRCATLSSRTTSKCNTLQNSSFRGGKARRELVIQMAATKEKKNADLVRLTDLLNAQETMVVAAVNYKGLSVKNMIKFRRELPDGATLMIAKNTLMRKASENTKFSTISECSKGMNAWLFVDENVAPTFKKFRSLAKDWKKEGAEIDFTGAVLDEKFLSPSELKPLESLPTKMDLIQKIAVGLKQVPTKVARGTKQIPSRIGYGVRAIANSESDLISE</sequence>
<name>K8F4L8_9CHLO</name>
<dbReference type="InterPro" id="IPR001790">
    <property type="entry name" value="Ribosomal_uL10"/>
</dbReference>
<dbReference type="GeneID" id="19011940"/>
<evidence type="ECO:0000256" key="2">
    <source>
        <dbReference type="ARBA" id="ARBA00022980"/>
    </source>
</evidence>
<dbReference type="KEGG" id="bpg:Bathy14g02090"/>
<dbReference type="NCBIfam" id="NF000955">
    <property type="entry name" value="PRK00099.1-1"/>
    <property type="match status" value="1"/>
</dbReference>
<dbReference type="CDD" id="cd05797">
    <property type="entry name" value="Ribosomal_L10"/>
    <property type="match status" value="1"/>
</dbReference>
<dbReference type="RefSeq" id="XP_007509308.1">
    <property type="nucleotide sequence ID" value="XM_007509246.1"/>
</dbReference>
<proteinExistence type="inferred from homology"/>
<dbReference type="eggNOG" id="ENOG502QU04">
    <property type="taxonomic scope" value="Eukaryota"/>
</dbReference>
<protein>
    <recommendedName>
        <fullName evidence="6">50S ribosomal protein L10</fullName>
    </recommendedName>
</protein>
<dbReference type="Pfam" id="PF00466">
    <property type="entry name" value="Ribosomal_L10"/>
    <property type="match status" value="1"/>
</dbReference>
<accession>K8F4L8</accession>
<reference evidence="4 5" key="1">
    <citation type="submission" date="2011-10" db="EMBL/GenBank/DDBJ databases">
        <authorList>
            <person name="Genoscope - CEA"/>
        </authorList>
    </citation>
    <scope>NUCLEOTIDE SEQUENCE [LARGE SCALE GENOMIC DNA]</scope>
    <source>
        <strain evidence="4 5">RCC 1105</strain>
    </source>
</reference>
<gene>
    <name evidence="4" type="ordered locus">Bathy14g02090</name>
</gene>
<dbReference type="Gene3D" id="3.30.70.1730">
    <property type="match status" value="1"/>
</dbReference>
<evidence type="ECO:0000256" key="1">
    <source>
        <dbReference type="ARBA" id="ARBA00008889"/>
    </source>
</evidence>
<evidence type="ECO:0000313" key="5">
    <source>
        <dbReference type="Proteomes" id="UP000198341"/>
    </source>
</evidence>
<dbReference type="STRING" id="41875.K8F4L8"/>
<comment type="similarity">
    <text evidence="1">Belongs to the universal ribosomal protein uL10 family.</text>
</comment>
<dbReference type="AlphaFoldDB" id="K8F4L8"/>
<dbReference type="GO" id="GO:0005840">
    <property type="term" value="C:ribosome"/>
    <property type="evidence" value="ECO:0007669"/>
    <property type="project" value="UniProtKB-KW"/>
</dbReference>
<dbReference type="OrthoDB" id="360689at2759"/>